<dbReference type="GO" id="GO:0016787">
    <property type="term" value="F:hydrolase activity"/>
    <property type="evidence" value="ECO:0007669"/>
    <property type="project" value="UniProtKB-KW"/>
</dbReference>
<sequence>MTTLRYLNGYPDHLLQQVRTLIERQQLGSWLNQRYPDGHDVISDRALYDYTQELKSRYLRTAPPISKVCYDSKINVLQHALGLHTSISRIQGGKLKNKKEIRIAALFRKAPMAFLRVIVVHELAHLRERDHNKAFYQLCLHMEPHYHQLEFDMRLYLTQQELLTGSAV</sequence>
<keyword evidence="2" id="KW-0378">Hydrolase</keyword>
<dbReference type="Pfam" id="PF01863">
    <property type="entry name" value="YgjP-like"/>
    <property type="match status" value="1"/>
</dbReference>
<dbReference type="OrthoDB" id="9000630at2"/>
<dbReference type="AlphaFoldDB" id="A0A2S5KIP3"/>
<protein>
    <submittedName>
        <fullName evidence="2">Metal-dependent hydrolase</fullName>
    </submittedName>
</protein>
<organism evidence="2 3">
    <name type="scientific">Proteobacteria bacterium 228</name>
    <dbReference type="NCBI Taxonomy" id="2083153"/>
    <lineage>
        <taxon>Bacteria</taxon>
        <taxon>Pseudomonadati</taxon>
        <taxon>Pseudomonadota</taxon>
    </lineage>
</organism>
<evidence type="ECO:0000313" key="3">
    <source>
        <dbReference type="Proteomes" id="UP000238196"/>
    </source>
</evidence>
<feature type="domain" description="YgjP-like metallopeptidase" evidence="1">
    <location>
        <begin position="93"/>
        <end position="150"/>
    </location>
</feature>
<dbReference type="InterPro" id="IPR053136">
    <property type="entry name" value="UTP_pyrophosphatase-like"/>
</dbReference>
<dbReference type="InterPro" id="IPR002725">
    <property type="entry name" value="YgjP-like_metallopeptidase"/>
</dbReference>
<comment type="caution">
    <text evidence="2">The sequence shown here is derived from an EMBL/GenBank/DDBJ whole genome shotgun (WGS) entry which is preliminary data.</text>
</comment>
<gene>
    <name evidence="2" type="ORF">C4K68_25055</name>
</gene>
<accession>A0A2S5KIP3</accession>
<dbReference type="PANTHER" id="PTHR30399:SF1">
    <property type="entry name" value="UTP PYROPHOSPHATASE"/>
    <property type="match status" value="1"/>
</dbReference>
<dbReference type="Gene3D" id="3.30.2010.10">
    <property type="entry name" value="Metalloproteases ('zincins'), catalytic domain"/>
    <property type="match status" value="1"/>
</dbReference>
<dbReference type="EMBL" id="PRLP01000143">
    <property type="protein sequence ID" value="PPC74691.1"/>
    <property type="molecule type" value="Genomic_DNA"/>
</dbReference>
<dbReference type="Proteomes" id="UP000238196">
    <property type="component" value="Unassembled WGS sequence"/>
</dbReference>
<dbReference type="PANTHER" id="PTHR30399">
    <property type="entry name" value="UNCHARACTERIZED PROTEIN YGJP"/>
    <property type="match status" value="1"/>
</dbReference>
<proteinExistence type="predicted"/>
<name>A0A2S5KIP3_9PROT</name>
<evidence type="ECO:0000313" key="2">
    <source>
        <dbReference type="EMBL" id="PPC74691.1"/>
    </source>
</evidence>
<reference evidence="2 3" key="1">
    <citation type="submission" date="2018-02" db="EMBL/GenBank/DDBJ databases">
        <title>novel marine gammaproteobacteria from coastal saline agro ecosystem.</title>
        <authorList>
            <person name="Krishnan R."/>
            <person name="Ramesh Kumar N."/>
        </authorList>
    </citation>
    <scope>NUCLEOTIDE SEQUENCE [LARGE SCALE GENOMIC DNA]</scope>
    <source>
        <strain evidence="2 3">228</strain>
    </source>
</reference>
<evidence type="ECO:0000259" key="1">
    <source>
        <dbReference type="Pfam" id="PF01863"/>
    </source>
</evidence>
<dbReference type="CDD" id="cd07344">
    <property type="entry name" value="M48_yhfN_like"/>
    <property type="match status" value="1"/>
</dbReference>